<dbReference type="EMBL" id="QFFM01000008">
    <property type="protein sequence ID" value="PWG66148.1"/>
    <property type="molecule type" value="Genomic_DNA"/>
</dbReference>
<dbReference type="InterPro" id="IPR008928">
    <property type="entry name" value="6-hairpin_glycosidase_sf"/>
</dbReference>
<organism evidence="3 4">
    <name type="scientific">Bifidobacterium callitrichidarum</name>
    <dbReference type="NCBI Taxonomy" id="2052941"/>
    <lineage>
        <taxon>Bacteria</taxon>
        <taxon>Bacillati</taxon>
        <taxon>Actinomycetota</taxon>
        <taxon>Actinomycetes</taxon>
        <taxon>Bifidobacteriales</taxon>
        <taxon>Bifidobacteriaceae</taxon>
        <taxon>Bifidobacterium</taxon>
    </lineage>
</organism>
<dbReference type="Proteomes" id="UP000245876">
    <property type="component" value="Unassembled WGS sequence"/>
</dbReference>
<dbReference type="Pfam" id="PF14742">
    <property type="entry name" value="GDE_N_bis"/>
    <property type="match status" value="1"/>
</dbReference>
<protein>
    <submittedName>
        <fullName evidence="3">Amylo-alpha-1,6-glucosidase</fullName>
    </submittedName>
</protein>
<keyword evidence="4" id="KW-1185">Reference proteome</keyword>
<dbReference type="InterPro" id="IPR032856">
    <property type="entry name" value="GDE_N_bis"/>
</dbReference>
<evidence type="ECO:0000313" key="4">
    <source>
        <dbReference type="Proteomes" id="UP000245876"/>
    </source>
</evidence>
<feature type="domain" description="Putative glycogen debranching enzyme N-terminal" evidence="1">
    <location>
        <begin position="22"/>
        <end position="223"/>
    </location>
</feature>
<evidence type="ECO:0000313" key="3">
    <source>
        <dbReference type="EMBL" id="PWG66148.1"/>
    </source>
</evidence>
<proteinExistence type="predicted"/>
<comment type="caution">
    <text evidence="3">The sequence shown here is derived from an EMBL/GenBank/DDBJ whole genome shotgun (WGS) entry which is preliminary data.</text>
</comment>
<dbReference type="AlphaFoldDB" id="A0A2U2NAN0"/>
<reference evidence="3 4" key="1">
    <citation type="journal article" date="2018" name="Int. J. Syst. Evol. Microbiol.">
        <title>Bifidobacterium callitrichidarum sp. nov. from the faeces of the emperor tamarin (Saguinus imperator).</title>
        <authorList>
            <person name="Modesto M."/>
            <person name="Michelini S."/>
            <person name="Sansosti M.C."/>
            <person name="De Filippo C."/>
            <person name="Cavalieri D."/>
            <person name="Qvirist L."/>
            <person name="Andlid T."/>
            <person name="Spiezio C."/>
            <person name="Sandri C."/>
            <person name="Pascarelli S."/>
            <person name="Sgorbati B."/>
            <person name="Mattarelli P."/>
        </authorList>
    </citation>
    <scope>NUCLEOTIDE SEQUENCE [LARGE SCALE GENOMIC DNA]</scope>
    <source>
        <strain evidence="3 4">TRI 5</strain>
    </source>
</reference>
<dbReference type="Gene3D" id="1.50.10.10">
    <property type="match status" value="1"/>
</dbReference>
<dbReference type="InterPro" id="IPR054491">
    <property type="entry name" value="MGH1-like_GH"/>
</dbReference>
<accession>A0A2U2NAN0</accession>
<dbReference type="OrthoDB" id="9759959at2"/>
<evidence type="ECO:0000259" key="1">
    <source>
        <dbReference type="Pfam" id="PF14742"/>
    </source>
</evidence>
<feature type="domain" description="Mannosylglycerate hydrolase MGH1-like glycoside hydrolase" evidence="2">
    <location>
        <begin position="387"/>
        <end position="625"/>
    </location>
</feature>
<name>A0A2U2NAN0_9BIFI</name>
<evidence type="ECO:0000259" key="2">
    <source>
        <dbReference type="Pfam" id="PF22422"/>
    </source>
</evidence>
<dbReference type="InterPro" id="IPR012341">
    <property type="entry name" value="6hp_glycosidase-like_sf"/>
</dbReference>
<dbReference type="SUPFAM" id="SSF48208">
    <property type="entry name" value="Six-hairpin glycosidases"/>
    <property type="match status" value="1"/>
</dbReference>
<dbReference type="Pfam" id="PF22422">
    <property type="entry name" value="MGH1-like_GH"/>
    <property type="match status" value="1"/>
</dbReference>
<dbReference type="GO" id="GO:0005975">
    <property type="term" value="P:carbohydrate metabolic process"/>
    <property type="evidence" value="ECO:0007669"/>
    <property type="project" value="InterPro"/>
</dbReference>
<sequence length="680" mass="72336">MTTSQQIRQPWMHDMRPIITAPAQLWAEADGTVDASVPHAGAANLAGYYVGDTRILSRIVAAINGEAPTPIAWNSAATGRSVTSLVARNIDGPTVDPSVCVTETRELTPAALAERFEIASVLTEPVELDFAVTLRFDMATMQEIKGGTPSAAAESGQVVIAVPHDDQEPAAHVTYGSIAVDVTPDTANVTGETVAPTITVDGLNCTFAWHLTVPARGNVSVGLTVAVDAKANAVTAAASASPWAGITVHAADSRVADWANTSLRDLAGLRMAIPALPDDEFLAAGAPWFFTLFGRDSLWAARLMLPLTTRTAMGTLRTLAHFQATESNAETNADPGKIMHELRAETLVQTGAFDDGMRLPPLYYGTIDATPLWIILLGEALRWGAPEDEVRALLPNLEAALAWLRDWGDCDSDGFLEYIDRTGHGLSNQGWKDSGDSVRWNDGRIADGPIALCEVQGYAYQAAMLGADVLERLGRPGADEWRAWGAQLKTRFNEQFWVDDGRGRYPAIALDKDKRPVDSLTSNIGHLLGTGILDEDGVADVVRRLAGEDMLSGYGVRTMSTLAGGYWPESYHCGSVWAHDSAIVMNGLRAEGYTAEALQVAEGLVRAAAAFDFQIPELYSGDAGESGPAPYPAACHPQAWSAASSVAVLSLLLGLEPGVAFDAAAPADSPLAQGLRLERE</sequence>
<dbReference type="RefSeq" id="WP_109056765.1">
    <property type="nucleotide sequence ID" value="NZ_QFFM01000008.1"/>
</dbReference>
<gene>
    <name evidence="3" type="ORF">DF196_04875</name>
</gene>